<dbReference type="PANTHER" id="PTHR46409">
    <property type="entry name" value="HTH PSQ-TYPE DOMAIN-CONTAINING PROTEIN"/>
    <property type="match status" value="1"/>
</dbReference>
<dbReference type="EMBL" id="BGPR01011425">
    <property type="protein sequence ID" value="GBN51295.1"/>
    <property type="molecule type" value="Genomic_DNA"/>
</dbReference>
<dbReference type="OrthoDB" id="10038071at2759"/>
<comment type="caution">
    <text evidence="1">The sequence shown here is derived from an EMBL/GenBank/DDBJ whole genome shotgun (WGS) entry which is preliminary data.</text>
</comment>
<protein>
    <submittedName>
        <fullName evidence="1">Uncharacterized protein</fullName>
    </submittedName>
</protein>
<dbReference type="Proteomes" id="UP000499080">
    <property type="component" value="Unassembled WGS sequence"/>
</dbReference>
<name>A0A4Y2PH31_ARAVE</name>
<keyword evidence="2" id="KW-1185">Reference proteome</keyword>
<dbReference type="AlphaFoldDB" id="A0A4Y2PH31"/>
<gene>
    <name evidence="1" type="ORF">AVEN_233042_1</name>
</gene>
<organism evidence="1 2">
    <name type="scientific">Araneus ventricosus</name>
    <name type="common">Orbweaver spider</name>
    <name type="synonym">Epeira ventricosa</name>
    <dbReference type="NCBI Taxonomy" id="182803"/>
    <lineage>
        <taxon>Eukaryota</taxon>
        <taxon>Metazoa</taxon>
        <taxon>Ecdysozoa</taxon>
        <taxon>Arthropoda</taxon>
        <taxon>Chelicerata</taxon>
        <taxon>Arachnida</taxon>
        <taxon>Araneae</taxon>
        <taxon>Araneomorphae</taxon>
        <taxon>Entelegynae</taxon>
        <taxon>Araneoidea</taxon>
        <taxon>Araneidae</taxon>
        <taxon>Araneus</taxon>
    </lineage>
</organism>
<accession>A0A4Y2PH31</accession>
<dbReference type="PANTHER" id="PTHR46409:SF1">
    <property type="entry name" value="HTH PSQ-TYPE DOMAIN-CONTAINING PROTEIN"/>
    <property type="match status" value="1"/>
</dbReference>
<sequence length="109" mass="12546">MPQWQNLCFETTESRIRNFIPPKIQCTTAVIALEVILPPARVKYLWDTCQDVLTGECLQELGRRSPGKISHATWLTMSNRILRLYIASLDPNLQLKKLAEFVMKVYAPL</sequence>
<reference evidence="1 2" key="1">
    <citation type="journal article" date="2019" name="Sci. Rep.">
        <title>Orb-weaving spider Araneus ventricosus genome elucidates the spidroin gene catalogue.</title>
        <authorList>
            <person name="Kono N."/>
            <person name="Nakamura H."/>
            <person name="Ohtoshi R."/>
            <person name="Moran D.A.P."/>
            <person name="Shinohara A."/>
            <person name="Yoshida Y."/>
            <person name="Fujiwara M."/>
            <person name="Mori M."/>
            <person name="Tomita M."/>
            <person name="Arakawa K."/>
        </authorList>
    </citation>
    <scope>NUCLEOTIDE SEQUENCE [LARGE SCALE GENOMIC DNA]</scope>
</reference>
<evidence type="ECO:0000313" key="2">
    <source>
        <dbReference type="Proteomes" id="UP000499080"/>
    </source>
</evidence>
<proteinExistence type="predicted"/>
<evidence type="ECO:0000313" key="1">
    <source>
        <dbReference type="EMBL" id="GBN51295.1"/>
    </source>
</evidence>